<dbReference type="OMA" id="YALKRTH"/>
<dbReference type="RefSeq" id="XP_007831475.1">
    <property type="nucleotide sequence ID" value="XM_007833284.1"/>
</dbReference>
<proteinExistence type="predicted"/>
<reference evidence="2" key="1">
    <citation type="journal article" date="2015" name="BMC Genomics">
        <title>Genomic and transcriptomic analysis of the endophytic fungus Pestalotiopsis fici reveals its lifestyle and high potential for synthesis of natural products.</title>
        <authorList>
            <person name="Wang X."/>
            <person name="Zhang X."/>
            <person name="Liu L."/>
            <person name="Xiang M."/>
            <person name="Wang W."/>
            <person name="Sun X."/>
            <person name="Che Y."/>
            <person name="Guo L."/>
            <person name="Liu G."/>
            <person name="Guo L."/>
            <person name="Wang C."/>
            <person name="Yin W.B."/>
            <person name="Stadler M."/>
            <person name="Zhang X."/>
            <person name="Liu X."/>
        </authorList>
    </citation>
    <scope>NUCLEOTIDE SEQUENCE [LARGE SCALE GENOMIC DNA]</scope>
    <source>
        <strain evidence="2">W106-1 / CGMCC3.15140</strain>
    </source>
</reference>
<evidence type="ECO:0000313" key="2">
    <source>
        <dbReference type="Proteomes" id="UP000030651"/>
    </source>
</evidence>
<dbReference type="InParanoid" id="W3XBM6"/>
<keyword evidence="2" id="KW-1185">Reference proteome</keyword>
<dbReference type="AlphaFoldDB" id="W3XBM6"/>
<evidence type="ECO:0000313" key="1">
    <source>
        <dbReference type="EMBL" id="ETS82827.1"/>
    </source>
</evidence>
<organism evidence="1 2">
    <name type="scientific">Pestalotiopsis fici (strain W106-1 / CGMCC3.15140)</name>
    <dbReference type="NCBI Taxonomy" id="1229662"/>
    <lineage>
        <taxon>Eukaryota</taxon>
        <taxon>Fungi</taxon>
        <taxon>Dikarya</taxon>
        <taxon>Ascomycota</taxon>
        <taxon>Pezizomycotina</taxon>
        <taxon>Sordariomycetes</taxon>
        <taxon>Xylariomycetidae</taxon>
        <taxon>Amphisphaeriales</taxon>
        <taxon>Sporocadaceae</taxon>
        <taxon>Pestalotiopsis</taxon>
    </lineage>
</organism>
<dbReference type="HOGENOM" id="CLU_915813_0_0_1"/>
<gene>
    <name evidence="1" type="ORF">PFICI_04703</name>
</gene>
<dbReference type="GeneID" id="19269716"/>
<dbReference type="KEGG" id="pfy:PFICI_04703"/>
<dbReference type="eggNOG" id="ENOG502SQWB">
    <property type="taxonomic scope" value="Eukaryota"/>
</dbReference>
<sequence length="296" mass="34154">MAFNPAQTRLFGVDLYLLEKWDAQSQLPDEQQGLAIVQEFLQAGYTERWGYDQKLQERNLFYVADLPESDQAVLTRARPSAHERSAVPFIWLRTCYAPGTDGAWAALWTNLLWSLEDEPQKIFNDPKRYDFGSDWQRIFIRVPQLLHPWGYRRNLQIYEEEKQEGLKASLEAEKLAREDVEEADESWSEDGPYWPELYSDYHAACQIGFIFIADEETLTALDPKEANFLVVWYDPDGNVVRQYRLGAYDAQGLEAMYCGSLPCDHTAWVQGLVGEQYDEDAPLGPPYELDEGDEAD</sequence>
<accession>W3XBM6</accession>
<dbReference type="Proteomes" id="UP000030651">
    <property type="component" value="Unassembled WGS sequence"/>
</dbReference>
<dbReference type="EMBL" id="KI912111">
    <property type="protein sequence ID" value="ETS82827.1"/>
    <property type="molecule type" value="Genomic_DNA"/>
</dbReference>
<dbReference type="STRING" id="1229662.W3XBM6"/>
<name>W3XBM6_PESFW</name>
<protein>
    <submittedName>
        <fullName evidence="1">Uncharacterized protein</fullName>
    </submittedName>
</protein>
<dbReference type="OrthoDB" id="4364812at2759"/>